<keyword evidence="4" id="KW-1185">Reference proteome</keyword>
<dbReference type="InterPro" id="IPR012337">
    <property type="entry name" value="RNaseH-like_sf"/>
</dbReference>
<dbReference type="GO" id="GO:0003676">
    <property type="term" value="F:nucleic acid binding"/>
    <property type="evidence" value="ECO:0007669"/>
    <property type="project" value="InterPro"/>
</dbReference>
<dbReference type="Pfam" id="PF13456">
    <property type="entry name" value="RVT_3"/>
    <property type="match status" value="1"/>
</dbReference>
<protein>
    <recommendedName>
        <fullName evidence="2">Reverse transcriptase domain-containing protein</fullName>
    </recommendedName>
</protein>
<dbReference type="InterPro" id="IPR026960">
    <property type="entry name" value="RVT-Znf"/>
</dbReference>
<organism evidence="3 4">
    <name type="scientific">Cuscuta campestris</name>
    <dbReference type="NCBI Taxonomy" id="132261"/>
    <lineage>
        <taxon>Eukaryota</taxon>
        <taxon>Viridiplantae</taxon>
        <taxon>Streptophyta</taxon>
        <taxon>Embryophyta</taxon>
        <taxon>Tracheophyta</taxon>
        <taxon>Spermatophyta</taxon>
        <taxon>Magnoliopsida</taxon>
        <taxon>eudicotyledons</taxon>
        <taxon>Gunneridae</taxon>
        <taxon>Pentapetalae</taxon>
        <taxon>asterids</taxon>
        <taxon>lamiids</taxon>
        <taxon>Solanales</taxon>
        <taxon>Convolvulaceae</taxon>
        <taxon>Cuscuteae</taxon>
        <taxon>Cuscuta</taxon>
        <taxon>Cuscuta subgen. Grammica</taxon>
        <taxon>Cuscuta sect. Cleistogrammica</taxon>
    </lineage>
</organism>
<dbReference type="InterPro" id="IPR044730">
    <property type="entry name" value="RNase_H-like_dom_plant"/>
</dbReference>
<dbReference type="Pfam" id="PF00078">
    <property type="entry name" value="RVT_1"/>
    <property type="match status" value="1"/>
</dbReference>
<gene>
    <name evidence="3" type="ORF">CCAM_LOCUS21185</name>
</gene>
<reference evidence="3 4" key="1">
    <citation type="submission" date="2018-04" db="EMBL/GenBank/DDBJ databases">
        <authorList>
            <person name="Vogel A."/>
        </authorList>
    </citation>
    <scope>NUCLEOTIDE SEQUENCE [LARGE SCALE GENOMIC DNA]</scope>
</reference>
<proteinExistence type="predicted"/>
<dbReference type="SUPFAM" id="SSF56672">
    <property type="entry name" value="DNA/RNA polymerases"/>
    <property type="match status" value="1"/>
</dbReference>
<dbReference type="CDD" id="cd01650">
    <property type="entry name" value="RT_nLTR_like"/>
    <property type="match status" value="1"/>
</dbReference>
<dbReference type="InterPro" id="IPR000477">
    <property type="entry name" value="RT_dom"/>
</dbReference>
<dbReference type="PANTHER" id="PTHR31635:SF196">
    <property type="entry name" value="REVERSE TRANSCRIPTASE DOMAIN-CONTAINING PROTEIN-RELATED"/>
    <property type="match status" value="1"/>
</dbReference>
<dbReference type="OrthoDB" id="1937528at2759"/>
<dbReference type="AlphaFoldDB" id="A0A484LTC4"/>
<evidence type="ECO:0000313" key="3">
    <source>
        <dbReference type="EMBL" id="VFQ79409.1"/>
    </source>
</evidence>
<dbReference type="PROSITE" id="PS50878">
    <property type="entry name" value="RT_POL"/>
    <property type="match status" value="1"/>
</dbReference>
<dbReference type="InterPro" id="IPR036397">
    <property type="entry name" value="RNaseH_sf"/>
</dbReference>
<feature type="compositionally biased region" description="Polar residues" evidence="1">
    <location>
        <begin position="1"/>
        <end position="12"/>
    </location>
</feature>
<dbReference type="CDD" id="cd06222">
    <property type="entry name" value="RNase_H_like"/>
    <property type="match status" value="1"/>
</dbReference>
<evidence type="ECO:0000256" key="1">
    <source>
        <dbReference type="SAM" id="MobiDB-lite"/>
    </source>
</evidence>
<accession>A0A484LTC4</accession>
<evidence type="ECO:0000313" key="4">
    <source>
        <dbReference type="Proteomes" id="UP000595140"/>
    </source>
</evidence>
<dbReference type="EMBL" id="OOIL02001947">
    <property type="protein sequence ID" value="VFQ79409.1"/>
    <property type="molecule type" value="Genomic_DNA"/>
</dbReference>
<feature type="domain" description="Reverse transcriptase" evidence="2">
    <location>
        <begin position="157"/>
        <end position="377"/>
    </location>
</feature>
<evidence type="ECO:0000259" key="2">
    <source>
        <dbReference type="PROSITE" id="PS50878"/>
    </source>
</evidence>
<dbReference type="GO" id="GO:0004523">
    <property type="term" value="F:RNA-DNA hybrid ribonuclease activity"/>
    <property type="evidence" value="ECO:0007669"/>
    <property type="project" value="InterPro"/>
</dbReference>
<dbReference type="Pfam" id="PF13966">
    <property type="entry name" value="zf-RVT"/>
    <property type="match status" value="1"/>
</dbReference>
<dbReference type="Proteomes" id="UP000595140">
    <property type="component" value="Unassembled WGS sequence"/>
</dbReference>
<dbReference type="SUPFAM" id="SSF53098">
    <property type="entry name" value="Ribonuclease H-like"/>
    <property type="match status" value="1"/>
</dbReference>
<dbReference type="InterPro" id="IPR002156">
    <property type="entry name" value="RNaseH_domain"/>
</dbReference>
<feature type="region of interest" description="Disordered" evidence="1">
    <location>
        <begin position="1"/>
        <end position="40"/>
    </location>
</feature>
<dbReference type="PANTHER" id="PTHR31635">
    <property type="entry name" value="REVERSE TRANSCRIPTASE DOMAIN-CONTAINING PROTEIN-RELATED"/>
    <property type="match status" value="1"/>
</dbReference>
<name>A0A484LTC4_9ASTE</name>
<dbReference type="Gene3D" id="3.30.420.10">
    <property type="entry name" value="Ribonuclease H-like superfamily/Ribonuclease H"/>
    <property type="match status" value="1"/>
</dbReference>
<dbReference type="InterPro" id="IPR043502">
    <property type="entry name" value="DNA/RNA_pol_sf"/>
</dbReference>
<sequence length="836" mass="93872">MKSGHSTGNCTKTKGDPPKDASMQKQPSLQPAPPANPPVDEACRARWRKQHIHSIKNKQGTFVTSFQDISQAGVDFFTDLYSADSPGDMEPILQNIPKIVKDIQNDKLCSLPTSEEINSAVWHLDPNSCAGPDGYNGTFYRETRDIIHEDVTSAAQEFFLSIIPPKDMRKANIVLIPKKDIAESFADYRPISLTNFSSKIISRILVSRLTNLLPDIISEEQGGFIPGTDISDHILLAREFFHILDRKTTGGNLALKLDNSKAFDKISWAYIEQCFSRSLNNLYALGQLSRFNTGRVNTVNHLTFADDVLIFTNGSLPNLKKIKLFLSQFELATGLQLNLEKSQLISPKPQSNEAKRQKNCLGMQLAKPPITYLGVPLYKGINRASYCHDLLKKFDDKLSSWKMHTLSQAGKLTLIKHETRPFLLGGTGGDRKHAWVAWKDLCKPQEHGGLGIQNIHILQQSFGIKLWWKYHFKPSLWSSFTKQNYHRQGAFTSNIIDSPTWKRICHANAFGEANSELKDGSLFRNLGKLGSYSIKEVSHILQEPSPSLLTAQIPWPKKGIPMANLFLWKVTNHATPFPNNLRKLGYNLPSSCLFCGQAEESDLHCLMLCPKASRIWNYLGSTLDLPTITNSSLNHNLIMWLLSSSPSDPLFNLKRILPTIITWELWKAYNKIKWTESSFNEDKTLEHIKLSLNDWSLAHKGTPVHANRGGRGKIHRLIRWIPPDPYSYKLNVDGSSSINGCGGGAVLRDHNGKFIHAISFPLPKGTSLSTETLAMLTAINYYNMSALTVETDCMDLIKLLMEAPSSNAIKFIKDKTQQLNLRLSHTLREANNAADF</sequence>